<dbReference type="OrthoDB" id="65833at2759"/>
<dbReference type="InParanoid" id="A0A0V0Q9M7"/>
<proteinExistence type="predicted"/>
<dbReference type="EMBL" id="LDAU01000231">
    <property type="protein sequence ID" value="KRW98756.1"/>
    <property type="molecule type" value="Genomic_DNA"/>
</dbReference>
<protein>
    <submittedName>
        <fullName evidence="2">Uncharacterized protein</fullName>
    </submittedName>
</protein>
<reference evidence="2 3" key="1">
    <citation type="journal article" date="2015" name="Sci. Rep.">
        <title>Genome of the facultative scuticociliatosis pathogen Pseudocohnilembus persalinus provides insight into its virulence through horizontal gene transfer.</title>
        <authorList>
            <person name="Xiong J."/>
            <person name="Wang G."/>
            <person name="Cheng J."/>
            <person name="Tian M."/>
            <person name="Pan X."/>
            <person name="Warren A."/>
            <person name="Jiang C."/>
            <person name="Yuan D."/>
            <person name="Miao W."/>
        </authorList>
    </citation>
    <scope>NUCLEOTIDE SEQUENCE [LARGE SCALE GENOMIC DNA]</scope>
    <source>
        <strain evidence="2">36N120E</strain>
    </source>
</reference>
<gene>
    <name evidence="2" type="ORF">PPERSA_03891</name>
</gene>
<keyword evidence="1" id="KW-0175">Coiled coil</keyword>
<keyword evidence="3" id="KW-1185">Reference proteome</keyword>
<organism evidence="2 3">
    <name type="scientific">Pseudocohnilembus persalinus</name>
    <name type="common">Ciliate</name>
    <dbReference type="NCBI Taxonomy" id="266149"/>
    <lineage>
        <taxon>Eukaryota</taxon>
        <taxon>Sar</taxon>
        <taxon>Alveolata</taxon>
        <taxon>Ciliophora</taxon>
        <taxon>Intramacronucleata</taxon>
        <taxon>Oligohymenophorea</taxon>
        <taxon>Scuticociliatia</taxon>
        <taxon>Philasterida</taxon>
        <taxon>Pseudocohnilembidae</taxon>
        <taxon>Pseudocohnilembus</taxon>
    </lineage>
</organism>
<feature type="coiled-coil region" evidence="1">
    <location>
        <begin position="434"/>
        <end position="461"/>
    </location>
</feature>
<sequence>MSIEYSSTKQSKELNQLLNRSGQKHGPSSTHKYQSHLSKQADPFNFSKVDELLQGVSDWRNIQEILRVTIKSLAETVRQQGETIQNMDFTLSQKVSKHDFISELYEKANQSDVNRNLADITQSMDTKVSYEELKIILKEEILNSDKYLGQDIALKMDELQNKYNKTLNQEVQQSINQILSTKADKSYLDTKLNGKIDSHEFNQLITILEGKADNSQLEKCQRQLEQKCENQELDLLQIKLKSSIEEQQNKFKDINKQNEKIFQEIQNKVALKDFEQLNQRSIVNQERAGKNEILTRDILIDIQNLKQDLEQYQQRNSNYLDQQERNQESLYRSLREDVFKIGDNVVRQNEDIRDELQENIKLVRNIANSVKGDIIQETLLVGEDLKQLKNDIKNQTVDREDYDNWREKLLQLIEEKVDVTEVQEALNKQQKDLYDLISKNKQETQTKLQNQNEENLNMLKKMVTLEAFQDVIRTKADKDVIERQMNTKASHQNLQDIQSRIGQIFSVLDNKVDQNQYLGDMKDAFSDIKDIRHELVKKVDDDKELSKKVSLETLQKINKDQQIINESLCTENIIGRWMWKSGLLKTGSQIPWEVQIVNTLPDNYLWEKEKSSIMVCAPGLYEILLGFFSAKKPSIQILVNGEPIISAAQRQDSSRFKEHKHSQGQLTGINIREVIILPQRARVSIIYNGDYNAEGFMQLKRL</sequence>
<feature type="coiled-coil region" evidence="1">
    <location>
        <begin position="214"/>
        <end position="264"/>
    </location>
</feature>
<dbReference type="AlphaFoldDB" id="A0A0V0Q9M7"/>
<dbReference type="PANTHER" id="PTHR40131:SF1">
    <property type="entry name" value="C1Q DOMAIN-CONTAINING PROTEIN"/>
    <property type="match status" value="1"/>
</dbReference>
<comment type="caution">
    <text evidence="2">The sequence shown here is derived from an EMBL/GenBank/DDBJ whole genome shotgun (WGS) entry which is preliminary data.</text>
</comment>
<evidence type="ECO:0000256" key="1">
    <source>
        <dbReference type="SAM" id="Coils"/>
    </source>
</evidence>
<dbReference type="OMA" id="DNNSIMI"/>
<dbReference type="PANTHER" id="PTHR40131">
    <property type="entry name" value="C1Q DOMAIN-CONTAINING PROTEIN"/>
    <property type="match status" value="1"/>
</dbReference>
<evidence type="ECO:0000313" key="2">
    <source>
        <dbReference type="EMBL" id="KRW98756.1"/>
    </source>
</evidence>
<feature type="coiled-coil region" evidence="1">
    <location>
        <begin position="295"/>
        <end position="329"/>
    </location>
</feature>
<dbReference type="Proteomes" id="UP000054937">
    <property type="component" value="Unassembled WGS sequence"/>
</dbReference>
<name>A0A0V0Q9M7_PSEPJ</name>
<evidence type="ECO:0000313" key="3">
    <source>
        <dbReference type="Proteomes" id="UP000054937"/>
    </source>
</evidence>
<accession>A0A0V0Q9M7</accession>